<dbReference type="GO" id="GO:0000166">
    <property type="term" value="F:nucleotide binding"/>
    <property type="evidence" value="ECO:0007669"/>
    <property type="project" value="InterPro"/>
</dbReference>
<dbReference type="InterPro" id="IPR055170">
    <property type="entry name" value="GFO_IDH_MocA-like_dom"/>
</dbReference>
<gene>
    <name evidence="3" type="ORF">ERJ67_03670</name>
</gene>
<dbReference type="InterPro" id="IPR036291">
    <property type="entry name" value="NAD(P)-bd_dom_sf"/>
</dbReference>
<dbReference type="SUPFAM" id="SSF51735">
    <property type="entry name" value="NAD(P)-binding Rossmann-fold domains"/>
    <property type="match status" value="1"/>
</dbReference>
<dbReference type="InterPro" id="IPR000683">
    <property type="entry name" value="Gfo/Idh/MocA-like_OxRdtase_N"/>
</dbReference>
<dbReference type="Gene3D" id="3.30.360.10">
    <property type="entry name" value="Dihydrodipicolinate Reductase, domain 2"/>
    <property type="match status" value="1"/>
</dbReference>
<evidence type="ECO:0000313" key="4">
    <source>
        <dbReference type="Proteomes" id="UP000317990"/>
    </source>
</evidence>
<dbReference type="Gene3D" id="3.40.50.720">
    <property type="entry name" value="NAD(P)-binding Rossmann-like Domain"/>
    <property type="match status" value="1"/>
</dbReference>
<reference evidence="3 4" key="1">
    <citation type="journal article" date="2019" name="mSystems">
        <title>Life at home and on the roam: Genomic adaptions reflect the dual lifestyle of an intracellular, facultative symbiont.</title>
        <authorList>
            <person name="Burgsdorf I."/>
        </authorList>
    </citation>
    <scope>NUCLEOTIDE SEQUENCE [LARGE SCALE GENOMIC DNA]</scope>
    <source>
        <strain evidence="3">277cV</strain>
    </source>
</reference>
<dbReference type="PANTHER" id="PTHR43377:SF1">
    <property type="entry name" value="BILIVERDIN REDUCTASE A"/>
    <property type="match status" value="1"/>
</dbReference>
<dbReference type="SUPFAM" id="SSF55347">
    <property type="entry name" value="Glyceraldehyde-3-phosphate dehydrogenase-like, C-terminal domain"/>
    <property type="match status" value="1"/>
</dbReference>
<proteinExistence type="predicted"/>
<dbReference type="AlphaFoldDB" id="A0A524RPK8"/>
<name>A0A524RPK8_9CHRO</name>
<comment type="caution">
    <text evidence="3">The sequence shown here is derived from an EMBL/GenBank/DDBJ whole genome shotgun (WGS) entry which is preliminary data.</text>
</comment>
<dbReference type="Proteomes" id="UP000317990">
    <property type="component" value="Unassembled WGS sequence"/>
</dbReference>
<evidence type="ECO:0000259" key="2">
    <source>
        <dbReference type="Pfam" id="PF22725"/>
    </source>
</evidence>
<dbReference type="Pfam" id="PF22725">
    <property type="entry name" value="GFO_IDH_MocA_C3"/>
    <property type="match status" value="1"/>
</dbReference>
<evidence type="ECO:0000259" key="1">
    <source>
        <dbReference type="Pfam" id="PF01408"/>
    </source>
</evidence>
<dbReference type="PANTHER" id="PTHR43377">
    <property type="entry name" value="BILIVERDIN REDUCTASE A"/>
    <property type="match status" value="1"/>
</dbReference>
<dbReference type="Pfam" id="PF01408">
    <property type="entry name" value="GFO_IDH_MocA"/>
    <property type="match status" value="1"/>
</dbReference>
<dbReference type="EMBL" id="SRMO01000050">
    <property type="protein sequence ID" value="TGG93742.1"/>
    <property type="molecule type" value="Genomic_DNA"/>
</dbReference>
<feature type="domain" description="GFO/IDH/MocA-like oxidoreductase" evidence="2">
    <location>
        <begin position="167"/>
        <end position="244"/>
    </location>
</feature>
<sequence length="345" mass="37378">MQCSSEPAQTAASPACTPPRIGVIGVGNMGWHHARVLSLLKDAELVGIADPDGARAALAIEQFGCCGFSNYHDMLQHVDAVCIAVPTLLHHRVGLDCLRAGLHVLIEKPIAASQEEAADLIQAAEQAQRLLQVGHIERFNPAFRELVKVVANEDVVVLEGRRHSPNAERANDVSVVLDLMIHDIDLVLELVGAPVVRMAAAGGRSAAGPLDYVNATLGFANGVVASLTASKMSHRKIRSLSAHCKQALVETDFLDRSLRIHRQAHQSYSADHGELLYRQDGFIEEVSTTAIEPLYAELEHFILCIQGKEDSAVDGLQASRALKLADLIEQAVDHPDHRMDLHEAI</sequence>
<dbReference type="InterPro" id="IPR051450">
    <property type="entry name" value="Gfo/Idh/MocA_Oxidoreductases"/>
</dbReference>
<evidence type="ECO:0000313" key="3">
    <source>
        <dbReference type="EMBL" id="TGG93742.1"/>
    </source>
</evidence>
<accession>A0A524RPK8</accession>
<feature type="domain" description="Gfo/Idh/MocA-like oxidoreductase N-terminal" evidence="1">
    <location>
        <begin position="20"/>
        <end position="135"/>
    </location>
</feature>
<protein>
    <submittedName>
        <fullName evidence="3">Gfo/Idh/MocA family oxidoreductase</fullName>
    </submittedName>
</protein>
<organism evidence="3 4">
    <name type="scientific">Aphanocapsa feldmannii 277cV</name>
    <dbReference type="NCBI Taxonomy" id="2507553"/>
    <lineage>
        <taxon>Bacteria</taxon>
        <taxon>Bacillati</taxon>
        <taxon>Cyanobacteriota</taxon>
        <taxon>Cyanophyceae</taxon>
        <taxon>Oscillatoriophycideae</taxon>
        <taxon>Chroococcales</taxon>
        <taxon>Microcystaceae</taxon>
        <taxon>Aphanocapsa</taxon>
    </lineage>
</organism>